<protein>
    <recommendedName>
        <fullName evidence="7">DNA repair protein RAD51 homolog 3</fullName>
    </recommendedName>
</protein>
<dbReference type="InterPro" id="IPR020588">
    <property type="entry name" value="RecA_ATP-bd"/>
</dbReference>
<evidence type="ECO:0000256" key="4">
    <source>
        <dbReference type="ARBA" id="ARBA00022840"/>
    </source>
</evidence>
<evidence type="ECO:0000313" key="9">
    <source>
        <dbReference type="EMBL" id="GAX84288.1"/>
    </source>
</evidence>
<proteinExistence type="predicted"/>
<dbReference type="InterPro" id="IPR013632">
    <property type="entry name" value="Rad51_C"/>
</dbReference>
<dbReference type="PANTHER" id="PTHR46239:SF1">
    <property type="entry name" value="DNA REPAIR PROTEIN RAD51 HOMOLOG 3"/>
    <property type="match status" value="1"/>
</dbReference>
<evidence type="ECO:0000256" key="7">
    <source>
        <dbReference type="ARBA" id="ARBA00040674"/>
    </source>
</evidence>
<dbReference type="GO" id="GO:0008821">
    <property type="term" value="F:crossover junction DNA endonuclease activity"/>
    <property type="evidence" value="ECO:0007669"/>
    <property type="project" value="TreeGrafter"/>
</dbReference>
<dbReference type="GO" id="GO:0005657">
    <property type="term" value="C:replication fork"/>
    <property type="evidence" value="ECO:0007669"/>
    <property type="project" value="TreeGrafter"/>
</dbReference>
<evidence type="ECO:0000256" key="6">
    <source>
        <dbReference type="ARBA" id="ARBA00023242"/>
    </source>
</evidence>
<feature type="domain" description="RecA family profile 1" evidence="8">
    <location>
        <begin position="87"/>
        <end position="275"/>
    </location>
</feature>
<dbReference type="InterPro" id="IPR027417">
    <property type="entry name" value="P-loop_NTPase"/>
</dbReference>
<accession>A0A250XMI9</accession>
<dbReference type="InterPro" id="IPR016467">
    <property type="entry name" value="DNA_recomb/repair_RecA-like"/>
</dbReference>
<dbReference type="PIRSF" id="PIRSF005856">
    <property type="entry name" value="Rad51"/>
    <property type="match status" value="1"/>
</dbReference>
<sequence length="353" mass="39497">MRNVGPAPRQEVISLPLEPDIKGKLFSRGLRTLPDIDFHVPSSLVTEAQINTEEAVEILQVCSSMHQGSWRDVGAVSALDILHSQRGAQRVSTSCYELDRILGGGVMCGEVTEFCGVPGIGKTQLGMQLAVNVQIPTTLGGLRRKPVYIDTEGSFMVERLHDIASASVRGYNHKMRALHIDPSRAQEISVEEILDRIHYFRIHDSAEQVSLVAMLERFLQADPEVGIIIVDSVTFHFRQDFRDLAHRTRVLTKMAQDFMAVAERHSIAVVFMNQVTTKVQEGLESRLIPALGDSWGHAASTRVILYWQDDSRYAHVYKSPCQQAQKAQYLVSTDGVRDIAPRLTEKRARDLIN</sequence>
<keyword evidence="5" id="KW-0234">DNA repair</keyword>
<comment type="subcellular location">
    <subcellularLocation>
        <location evidence="1">Nucleus</location>
    </subcellularLocation>
</comment>
<dbReference type="CDD" id="cd19492">
    <property type="entry name" value="Rad51C"/>
    <property type="match status" value="1"/>
</dbReference>
<organism evidence="9 10">
    <name type="scientific">Chlamydomonas eustigma</name>
    <dbReference type="NCBI Taxonomy" id="1157962"/>
    <lineage>
        <taxon>Eukaryota</taxon>
        <taxon>Viridiplantae</taxon>
        <taxon>Chlorophyta</taxon>
        <taxon>core chlorophytes</taxon>
        <taxon>Chlorophyceae</taxon>
        <taxon>CS clade</taxon>
        <taxon>Chlamydomonadales</taxon>
        <taxon>Chlamydomonadaceae</taxon>
        <taxon>Chlamydomonas</taxon>
    </lineage>
</organism>
<dbReference type="OrthoDB" id="1861185at2759"/>
<dbReference type="InterPro" id="IPR003593">
    <property type="entry name" value="AAA+_ATPase"/>
</dbReference>
<evidence type="ECO:0000256" key="5">
    <source>
        <dbReference type="ARBA" id="ARBA00023204"/>
    </source>
</evidence>
<gene>
    <name evidence="9" type="ORF">CEUSTIGMA_g11710.t1</name>
</gene>
<dbReference type="PANTHER" id="PTHR46239">
    <property type="entry name" value="DNA REPAIR PROTEIN RAD51 HOMOLOG 3 RAD51C"/>
    <property type="match status" value="1"/>
</dbReference>
<dbReference type="GO" id="GO:0000707">
    <property type="term" value="P:meiotic DNA recombinase assembly"/>
    <property type="evidence" value="ECO:0007669"/>
    <property type="project" value="TreeGrafter"/>
</dbReference>
<reference evidence="9 10" key="1">
    <citation type="submission" date="2017-08" db="EMBL/GenBank/DDBJ databases">
        <title>Acidophilic green algal genome provides insights into adaptation to an acidic environment.</title>
        <authorList>
            <person name="Hirooka S."/>
            <person name="Hirose Y."/>
            <person name="Kanesaki Y."/>
            <person name="Higuchi S."/>
            <person name="Fujiwara T."/>
            <person name="Onuma R."/>
            <person name="Era A."/>
            <person name="Ohbayashi R."/>
            <person name="Uzuka A."/>
            <person name="Nozaki H."/>
            <person name="Yoshikawa H."/>
            <person name="Miyagishima S.Y."/>
        </authorList>
    </citation>
    <scope>NUCLEOTIDE SEQUENCE [LARGE SCALE GENOMIC DNA]</scope>
    <source>
        <strain evidence="9 10">NIES-2499</strain>
    </source>
</reference>
<dbReference type="SUPFAM" id="SSF52540">
    <property type="entry name" value="P-loop containing nucleoside triphosphate hydrolases"/>
    <property type="match status" value="1"/>
</dbReference>
<comment type="caution">
    <text evidence="9">The sequence shown here is derived from an EMBL/GenBank/DDBJ whole genome shotgun (WGS) entry which is preliminary data.</text>
</comment>
<dbReference type="SMART" id="SM00382">
    <property type="entry name" value="AAA"/>
    <property type="match status" value="1"/>
</dbReference>
<keyword evidence="10" id="KW-1185">Reference proteome</keyword>
<dbReference type="PROSITE" id="PS50162">
    <property type="entry name" value="RECA_2"/>
    <property type="match status" value="1"/>
</dbReference>
<dbReference type="GO" id="GO:0000400">
    <property type="term" value="F:four-way junction DNA binding"/>
    <property type="evidence" value="ECO:0007669"/>
    <property type="project" value="TreeGrafter"/>
</dbReference>
<dbReference type="GO" id="GO:0005524">
    <property type="term" value="F:ATP binding"/>
    <property type="evidence" value="ECO:0007669"/>
    <property type="project" value="UniProtKB-KW"/>
</dbReference>
<evidence type="ECO:0000259" key="8">
    <source>
        <dbReference type="PROSITE" id="PS50162"/>
    </source>
</evidence>
<keyword evidence="6" id="KW-0539">Nucleus</keyword>
<dbReference type="GO" id="GO:0007131">
    <property type="term" value="P:reciprocal meiotic recombination"/>
    <property type="evidence" value="ECO:0007669"/>
    <property type="project" value="TreeGrafter"/>
</dbReference>
<dbReference type="GO" id="GO:0033063">
    <property type="term" value="C:Rad51B-Rad51C-Rad51D-XRCC2 complex"/>
    <property type="evidence" value="ECO:0007669"/>
    <property type="project" value="TreeGrafter"/>
</dbReference>
<dbReference type="STRING" id="1157962.A0A250XMI9"/>
<dbReference type="InterPro" id="IPR052093">
    <property type="entry name" value="HR_Repair_Mediator"/>
</dbReference>
<keyword evidence="4" id="KW-0067">ATP-binding</keyword>
<keyword evidence="3" id="KW-0227">DNA damage</keyword>
<evidence type="ECO:0000256" key="2">
    <source>
        <dbReference type="ARBA" id="ARBA00022741"/>
    </source>
</evidence>
<dbReference type="AlphaFoldDB" id="A0A250XMI9"/>
<keyword evidence="2" id="KW-0547">Nucleotide-binding</keyword>
<evidence type="ECO:0000313" key="10">
    <source>
        <dbReference type="Proteomes" id="UP000232323"/>
    </source>
</evidence>
<dbReference type="Pfam" id="PF08423">
    <property type="entry name" value="Rad51"/>
    <property type="match status" value="1"/>
</dbReference>
<dbReference type="EMBL" id="BEGY01000121">
    <property type="protein sequence ID" value="GAX84288.1"/>
    <property type="molecule type" value="Genomic_DNA"/>
</dbReference>
<dbReference type="Proteomes" id="UP000232323">
    <property type="component" value="Unassembled WGS sequence"/>
</dbReference>
<dbReference type="Gene3D" id="3.40.50.300">
    <property type="entry name" value="P-loop containing nucleotide triphosphate hydrolases"/>
    <property type="match status" value="1"/>
</dbReference>
<evidence type="ECO:0000256" key="3">
    <source>
        <dbReference type="ARBA" id="ARBA00022763"/>
    </source>
</evidence>
<dbReference type="GO" id="GO:0033065">
    <property type="term" value="C:Rad51C-XRCC3 complex"/>
    <property type="evidence" value="ECO:0007669"/>
    <property type="project" value="TreeGrafter"/>
</dbReference>
<dbReference type="GO" id="GO:0140664">
    <property type="term" value="F:ATP-dependent DNA damage sensor activity"/>
    <property type="evidence" value="ECO:0007669"/>
    <property type="project" value="InterPro"/>
</dbReference>
<name>A0A250XMI9_9CHLO</name>
<evidence type="ECO:0000256" key="1">
    <source>
        <dbReference type="ARBA" id="ARBA00004123"/>
    </source>
</evidence>